<evidence type="ECO:0000256" key="4">
    <source>
        <dbReference type="ARBA" id="ARBA00022833"/>
    </source>
</evidence>
<dbReference type="InterPro" id="IPR003656">
    <property type="entry name" value="Znf_BED"/>
</dbReference>
<keyword evidence="8" id="KW-0539">Nucleus</keyword>
<dbReference type="PROSITE" id="PS50808">
    <property type="entry name" value="ZF_BED"/>
    <property type="match status" value="1"/>
</dbReference>
<dbReference type="InterPro" id="IPR012337">
    <property type="entry name" value="RNaseH-like_sf"/>
</dbReference>
<protein>
    <recommendedName>
        <fullName evidence="11">BED-type domain-containing protein</fullName>
    </recommendedName>
</protein>
<evidence type="ECO:0000313" key="12">
    <source>
        <dbReference type="EMBL" id="CAH0381425.1"/>
    </source>
</evidence>
<comment type="subcellular location">
    <subcellularLocation>
        <location evidence="1">Nucleus</location>
    </subcellularLocation>
</comment>
<keyword evidence="2" id="KW-0479">Metal-binding</keyword>
<name>A0A9P0EYQ5_BEMTA</name>
<sequence length="713" mass="80132">MGRKRSKVWDFFKLLPGNTKVICTLCKCTLQYCKNTTNMKNHIISQHGTLSVPVPVTDSRASTSSTTTAVDQDPLLSATIDSVVNAVDSEEEDADDPGPDPTAGPSHTTETETETPTASGGEAPSNLKRRTLYDLFKPPKNKKAKSNEDGTARTTTIPTSTTTPPISSKKTPNSIPESFSNQGAMKEGHAKWNQITDSIVYMTAKDCLPFRHVEHTGFRKLLSTIVPLYHPPNRKKLAGLIDKKYEVLRRRMQEILDRENYLALTSDIWTEQHNLKSYISLTGHYLDAASANIKLVVLGCELLTSNHTSDYLYNVLKGILDNWKINKSQVSGMTTDGDSKICRAVTDLLGVRKHIWCFDHQEDLVVRAAIQAIPEIIELVEKVKSGVTFVRQNVNASDKLRDLQLLSGVPEAELVKLIQDVITRWNSTFDMLERVDSICHHVNAVLIEFNQLPKVIGPDEQAIIKETIILLRPFKEATTENSGEKYASGSLVIPTIWSLNAHLQATKPKLAPVMALKAKLIEEMDSRFKDVEHVRPLAISTILDPRFKRMHFESAIAISNALSVISNELKKIEEKKKKKPQQGEQVEEEVEAPTKKIKSLWIHHENKKIAEKENSGMVNLGGMPMQLRQYLDESVVDKDCNPLEEWETKLKYKYPELYQIAVQFLIIQGSSVASERMFSVTGNIVSPKRSRLKSPKIPKLLFMHSVDDSVWFM</sequence>
<evidence type="ECO:0000256" key="8">
    <source>
        <dbReference type="ARBA" id="ARBA00023242"/>
    </source>
</evidence>
<evidence type="ECO:0000313" key="13">
    <source>
        <dbReference type="Proteomes" id="UP001152759"/>
    </source>
</evidence>
<evidence type="ECO:0000256" key="9">
    <source>
        <dbReference type="PROSITE-ProRule" id="PRU00027"/>
    </source>
</evidence>
<dbReference type="Pfam" id="PF02892">
    <property type="entry name" value="zf-BED"/>
    <property type="match status" value="1"/>
</dbReference>
<dbReference type="Proteomes" id="UP001152759">
    <property type="component" value="Chromosome 1"/>
</dbReference>
<feature type="domain" description="BED-type" evidence="11">
    <location>
        <begin position="3"/>
        <end position="54"/>
    </location>
</feature>
<dbReference type="GO" id="GO:0005634">
    <property type="term" value="C:nucleus"/>
    <property type="evidence" value="ECO:0007669"/>
    <property type="project" value="UniProtKB-SubCell"/>
</dbReference>
<feature type="compositionally biased region" description="Low complexity" evidence="10">
    <location>
        <begin position="154"/>
        <end position="174"/>
    </location>
</feature>
<dbReference type="SUPFAM" id="SSF140996">
    <property type="entry name" value="Hermes dimerisation domain"/>
    <property type="match status" value="1"/>
</dbReference>
<dbReference type="PANTHER" id="PTHR46481">
    <property type="entry name" value="ZINC FINGER BED DOMAIN-CONTAINING PROTEIN 4"/>
    <property type="match status" value="1"/>
</dbReference>
<keyword evidence="13" id="KW-1185">Reference proteome</keyword>
<evidence type="ECO:0000259" key="11">
    <source>
        <dbReference type="PROSITE" id="PS50808"/>
    </source>
</evidence>
<evidence type="ECO:0000256" key="7">
    <source>
        <dbReference type="ARBA" id="ARBA00023163"/>
    </source>
</evidence>
<dbReference type="SUPFAM" id="SSF53098">
    <property type="entry name" value="Ribonuclease H-like"/>
    <property type="match status" value="1"/>
</dbReference>
<gene>
    <name evidence="12" type="ORF">BEMITA_LOCUS1079</name>
</gene>
<accession>A0A9P0EYQ5</accession>
<dbReference type="SUPFAM" id="SSF57667">
    <property type="entry name" value="beta-beta-alpha zinc fingers"/>
    <property type="match status" value="1"/>
</dbReference>
<reference evidence="12" key="1">
    <citation type="submission" date="2021-12" db="EMBL/GenBank/DDBJ databases">
        <authorList>
            <person name="King R."/>
        </authorList>
    </citation>
    <scope>NUCLEOTIDE SEQUENCE</scope>
</reference>
<dbReference type="KEGG" id="btab:109040520"/>
<evidence type="ECO:0000256" key="5">
    <source>
        <dbReference type="ARBA" id="ARBA00023015"/>
    </source>
</evidence>
<organism evidence="12 13">
    <name type="scientific">Bemisia tabaci</name>
    <name type="common">Sweetpotato whitefly</name>
    <name type="synonym">Aleurodes tabaci</name>
    <dbReference type="NCBI Taxonomy" id="7038"/>
    <lineage>
        <taxon>Eukaryota</taxon>
        <taxon>Metazoa</taxon>
        <taxon>Ecdysozoa</taxon>
        <taxon>Arthropoda</taxon>
        <taxon>Hexapoda</taxon>
        <taxon>Insecta</taxon>
        <taxon>Pterygota</taxon>
        <taxon>Neoptera</taxon>
        <taxon>Paraneoptera</taxon>
        <taxon>Hemiptera</taxon>
        <taxon>Sternorrhyncha</taxon>
        <taxon>Aleyrodoidea</taxon>
        <taxon>Aleyrodidae</taxon>
        <taxon>Aleyrodinae</taxon>
        <taxon>Bemisia</taxon>
    </lineage>
</organism>
<feature type="compositionally biased region" description="Acidic residues" evidence="10">
    <location>
        <begin position="88"/>
        <end position="98"/>
    </location>
</feature>
<dbReference type="GO" id="GO:0009791">
    <property type="term" value="P:post-embryonic development"/>
    <property type="evidence" value="ECO:0007669"/>
    <property type="project" value="UniProtKB-ARBA"/>
</dbReference>
<evidence type="ECO:0000256" key="3">
    <source>
        <dbReference type="ARBA" id="ARBA00022771"/>
    </source>
</evidence>
<feature type="compositionally biased region" description="Low complexity" evidence="10">
    <location>
        <begin position="57"/>
        <end position="71"/>
    </location>
</feature>
<evidence type="ECO:0000256" key="10">
    <source>
        <dbReference type="SAM" id="MobiDB-lite"/>
    </source>
</evidence>
<evidence type="ECO:0000256" key="6">
    <source>
        <dbReference type="ARBA" id="ARBA00023125"/>
    </source>
</evidence>
<dbReference type="GO" id="GO:0003677">
    <property type="term" value="F:DNA binding"/>
    <property type="evidence" value="ECO:0007669"/>
    <property type="project" value="UniProtKB-KW"/>
</dbReference>
<dbReference type="AlphaFoldDB" id="A0A9P0EYQ5"/>
<dbReference type="InterPro" id="IPR052035">
    <property type="entry name" value="ZnF_BED_domain_contain"/>
</dbReference>
<keyword evidence="7" id="KW-0804">Transcription</keyword>
<keyword evidence="6" id="KW-0238">DNA-binding</keyword>
<proteinExistence type="predicted"/>
<dbReference type="InterPro" id="IPR008906">
    <property type="entry name" value="HATC_C_dom"/>
</dbReference>
<keyword evidence="4" id="KW-0862">Zinc</keyword>
<dbReference type="InterPro" id="IPR036236">
    <property type="entry name" value="Znf_C2H2_sf"/>
</dbReference>
<dbReference type="GO" id="GO:0046983">
    <property type="term" value="F:protein dimerization activity"/>
    <property type="evidence" value="ECO:0007669"/>
    <property type="project" value="InterPro"/>
</dbReference>
<evidence type="ECO:0000256" key="1">
    <source>
        <dbReference type="ARBA" id="ARBA00004123"/>
    </source>
</evidence>
<evidence type="ECO:0000256" key="2">
    <source>
        <dbReference type="ARBA" id="ARBA00022723"/>
    </source>
</evidence>
<keyword evidence="5" id="KW-0805">Transcription regulation</keyword>
<dbReference type="PANTHER" id="PTHR46481:SF10">
    <property type="entry name" value="ZINC FINGER BED DOMAIN-CONTAINING PROTEIN 39"/>
    <property type="match status" value="1"/>
</dbReference>
<dbReference type="SMART" id="SM00614">
    <property type="entry name" value="ZnF_BED"/>
    <property type="match status" value="1"/>
</dbReference>
<keyword evidence="3 9" id="KW-0863">Zinc-finger</keyword>
<dbReference type="GO" id="GO:0008270">
    <property type="term" value="F:zinc ion binding"/>
    <property type="evidence" value="ECO:0007669"/>
    <property type="project" value="UniProtKB-KW"/>
</dbReference>
<dbReference type="Pfam" id="PF05699">
    <property type="entry name" value="Dimer_Tnp_hAT"/>
    <property type="match status" value="1"/>
</dbReference>
<feature type="region of interest" description="Disordered" evidence="10">
    <location>
        <begin position="57"/>
        <end position="174"/>
    </location>
</feature>
<dbReference type="EMBL" id="OU963862">
    <property type="protein sequence ID" value="CAH0381425.1"/>
    <property type="molecule type" value="Genomic_DNA"/>
</dbReference>